<dbReference type="EMBL" id="LSRX01000037">
    <property type="protein sequence ID" value="OLQ12833.1"/>
    <property type="molecule type" value="Genomic_DNA"/>
</dbReference>
<keyword evidence="2" id="KW-1185">Reference proteome</keyword>
<protein>
    <submittedName>
        <fullName evidence="1">Uncharacterized protein</fullName>
    </submittedName>
</protein>
<organism evidence="1 2">
    <name type="scientific">Symbiodinium microadriaticum</name>
    <name type="common">Dinoflagellate</name>
    <name type="synonym">Zooxanthella microadriatica</name>
    <dbReference type="NCBI Taxonomy" id="2951"/>
    <lineage>
        <taxon>Eukaryota</taxon>
        <taxon>Sar</taxon>
        <taxon>Alveolata</taxon>
        <taxon>Dinophyceae</taxon>
        <taxon>Suessiales</taxon>
        <taxon>Symbiodiniaceae</taxon>
        <taxon>Symbiodinium</taxon>
    </lineage>
</organism>
<dbReference type="Proteomes" id="UP000186817">
    <property type="component" value="Unassembled WGS sequence"/>
</dbReference>
<proteinExistence type="predicted"/>
<evidence type="ECO:0000313" key="1">
    <source>
        <dbReference type="EMBL" id="OLQ12833.1"/>
    </source>
</evidence>
<dbReference type="AlphaFoldDB" id="A0A1Q9EZM2"/>
<sequence>MEVDLQRLNVMGGSQESVLLALGAIPKPGVLSEKLVLLSKRIQELGQDAMGDVLALHSEAVGKAVTPHYKARKQRNLSIYDLRMAAQIVTAVGSEVGEASLVLTRRSQLISASSMTSAKDLWDTGSLQVRL</sequence>
<name>A0A1Q9EZM2_SYMMI</name>
<reference evidence="1 2" key="1">
    <citation type="submission" date="2016-02" db="EMBL/GenBank/DDBJ databases">
        <title>Genome analysis of coral dinoflagellate symbionts highlights evolutionary adaptations to a symbiotic lifestyle.</title>
        <authorList>
            <person name="Aranda M."/>
            <person name="Li Y."/>
            <person name="Liew Y.J."/>
            <person name="Baumgarten S."/>
            <person name="Simakov O."/>
            <person name="Wilson M."/>
            <person name="Piel J."/>
            <person name="Ashoor H."/>
            <person name="Bougouffa S."/>
            <person name="Bajic V.B."/>
            <person name="Ryu T."/>
            <person name="Ravasi T."/>
            <person name="Bayer T."/>
            <person name="Micklem G."/>
            <person name="Kim H."/>
            <person name="Bhak J."/>
            <person name="Lajeunesse T.C."/>
            <person name="Voolstra C.R."/>
        </authorList>
    </citation>
    <scope>NUCLEOTIDE SEQUENCE [LARGE SCALE GENOMIC DNA]</scope>
    <source>
        <strain evidence="1 2">CCMP2467</strain>
    </source>
</reference>
<comment type="caution">
    <text evidence="1">The sequence shown here is derived from an EMBL/GenBank/DDBJ whole genome shotgun (WGS) entry which is preliminary data.</text>
</comment>
<dbReference type="OrthoDB" id="443563at2759"/>
<gene>
    <name evidence="1" type="ORF">AK812_SmicGene3212</name>
</gene>
<evidence type="ECO:0000313" key="2">
    <source>
        <dbReference type="Proteomes" id="UP000186817"/>
    </source>
</evidence>
<accession>A0A1Q9EZM2</accession>